<dbReference type="InterPro" id="IPR046940">
    <property type="entry name" value="TPPII_Ig-like_sf"/>
</dbReference>
<protein>
    <recommendedName>
        <fullName evidence="4">Tripeptidyl-peptidase 2</fullName>
        <ecNumber evidence="3">3.4.14.10</ecNumber>
    </recommendedName>
</protein>
<evidence type="ECO:0000259" key="14">
    <source>
        <dbReference type="Pfam" id="PF21316"/>
    </source>
</evidence>
<dbReference type="GO" id="GO:0006508">
    <property type="term" value="P:proteolysis"/>
    <property type="evidence" value="ECO:0007669"/>
    <property type="project" value="UniProtKB-KW"/>
</dbReference>
<dbReference type="Pfam" id="PF12580">
    <property type="entry name" value="TPPII"/>
    <property type="match status" value="1"/>
</dbReference>
<evidence type="ECO:0000256" key="9">
    <source>
        <dbReference type="PROSITE-ProRule" id="PRU01240"/>
    </source>
</evidence>
<dbReference type="InterPro" id="IPR022229">
    <property type="entry name" value="TPPII_Ig-like-2"/>
</dbReference>
<evidence type="ECO:0000259" key="13">
    <source>
        <dbReference type="Pfam" id="PF21223"/>
    </source>
</evidence>
<keyword evidence="16" id="KW-1185">Reference proteome</keyword>
<dbReference type="PRINTS" id="PR00723">
    <property type="entry name" value="SUBTILISIN"/>
</dbReference>
<dbReference type="EMBL" id="MDYQ01000113">
    <property type="protein sequence ID" value="PRP81954.1"/>
    <property type="molecule type" value="Genomic_DNA"/>
</dbReference>
<dbReference type="EC" id="3.4.14.10" evidence="3"/>
<keyword evidence="7 9" id="KW-0378">Hydrolase</keyword>
<feature type="region of interest" description="Disordered" evidence="10">
    <location>
        <begin position="151"/>
        <end position="176"/>
    </location>
</feature>
<dbReference type="FunFam" id="3.40.50.200:FF:000003">
    <property type="entry name" value="Tripeptidyl peptidase 2"/>
    <property type="match status" value="1"/>
</dbReference>
<dbReference type="InterPro" id="IPR015500">
    <property type="entry name" value="Peptidase_S8_subtilisin-rel"/>
</dbReference>
<sequence>MAAWQQNVEQFPVDGLLPKDETGALEFLKGSASEKWDGRGVIVAIFDTGVDPAAAGLQTTPDGRPKVVDIIDGTGSGDVDTSNVVEGEKEIKGLSGRTLRLGNWKNPSGKWHIGMISAYELFSKPLVDRVKKERQKTFDIQQREAKTKALRELDDFDRQNPDKNKLEGDKSTERKELEARVNQLDELSKSYSDRGPLMDVICFHDGDRWNAVVDTRSSGDLTSAKVMTDYHVERQYDRMSDVDMMSYCINIYEEGNIVSIVTDCSPHGTHVAGIVGAHHPQQPELNGVAPGVQIVSVKIGDHRQGSEEIGTSVVRGLIAAKRNGCDVINMSYGEAANRPNVGRTIEIIKEFVNRHDIIFVCSGGNNGPALSSVGCPGGSTAGVIGVGAYVSSQMMPTEYSLREKLPDIMYTWSSRGPTFDGDRGISICAPGGAFAAVPNWTLQKYQHMNGTSMSSPNACGAIALVLSALKDKGVKYRPHSVKVGVENTAKLIPGAEPWAVGCGCIRVREAFEYISKSPHNPDLRYEIKIKQKRGIYLRSLRETSRPHEFTVTVDAVWHEDTPNPDKVQYERRILLKSTENWVKCPQYLVSTSGSRNISVRVDPTALEEGRAYYTEVQGFDSDVPQAGPVFRIPITVIKPTAPPSDGEFKVEGNAEFTSGGLKRIFLQPPHGVSSADITIKREDSDTSRMFVIHTQQVKRHVPYRDTEVQQFFRLQPTESKTFHVPILQDIPLEVCLGQFWNSLGKSKMSYTISYHGVNLENSGGFILNGNDSILRIDAQSTTRMEDISPSVKVSQLQRPVRPSESNISPLDSIRDVLPDNRNILQLVLTYKFKLEDKVEDLFCFLPSHSPLLYESPFESQLWFIYDTNKKFIGSGDSYSERYKFSLQKGDYIVRLQLRHDSKETLEKHKNDILMIQHKISDTDLKGLDFKIYSNVQDAVAEGKTYSRKKLGKDKWTSIHVKAVGTQSSKLIKAGDTLLGHFTVLKDYKQPFRYIVPLAKISEKNETNPAEKILTGEEKYKKFLLDQTVTFLGTLLGKKDYETFYTVVDQVPNASDHLPLLQLVLQAHEEKKEKEKVLEKSGEILGKISEKEMAAHYGTKVDNSDPEQLRVRKEWDETKEIYINTLHRRSVAFAELGSTKEAEETKKELKKWVEEDNVKLLALEATQNKLQGHHALSLAAATKKLSSLSASDSTKKDLLDRQIECVKALGWNHWSDYLSQNKLTSYPVHYRPF</sequence>
<dbReference type="AlphaFoldDB" id="A0A2P6NDB8"/>
<evidence type="ECO:0000313" key="15">
    <source>
        <dbReference type="EMBL" id="PRP81954.1"/>
    </source>
</evidence>
<dbReference type="Gene3D" id="1.25.40.710">
    <property type="match status" value="1"/>
</dbReference>
<evidence type="ECO:0000259" key="12">
    <source>
        <dbReference type="Pfam" id="PF12580"/>
    </source>
</evidence>
<dbReference type="Pfam" id="PF21316">
    <property type="entry name" value="TPPII_GBD"/>
    <property type="match status" value="1"/>
</dbReference>
<dbReference type="GO" id="GO:0005829">
    <property type="term" value="C:cytosol"/>
    <property type="evidence" value="ECO:0007669"/>
    <property type="project" value="TreeGrafter"/>
</dbReference>
<dbReference type="InterPro" id="IPR048383">
    <property type="entry name" value="TPPII_Ig-like-1"/>
</dbReference>
<dbReference type="Gene3D" id="2.60.40.3170">
    <property type="match status" value="1"/>
</dbReference>
<dbReference type="Gene3D" id="3.40.50.200">
    <property type="entry name" value="Peptidase S8/S53 domain"/>
    <property type="match status" value="2"/>
</dbReference>
<dbReference type="SUPFAM" id="SSF52743">
    <property type="entry name" value="Subtilisin-like"/>
    <property type="match status" value="1"/>
</dbReference>
<dbReference type="InterPro" id="IPR036852">
    <property type="entry name" value="Peptidase_S8/S53_dom_sf"/>
</dbReference>
<organism evidence="15 16">
    <name type="scientific">Planoprotostelium fungivorum</name>
    <dbReference type="NCBI Taxonomy" id="1890364"/>
    <lineage>
        <taxon>Eukaryota</taxon>
        <taxon>Amoebozoa</taxon>
        <taxon>Evosea</taxon>
        <taxon>Variosea</taxon>
        <taxon>Cavosteliida</taxon>
        <taxon>Cavosteliaceae</taxon>
        <taxon>Planoprotostelium</taxon>
    </lineage>
</organism>
<dbReference type="InterPro" id="IPR000209">
    <property type="entry name" value="Peptidase_S8/S53_dom"/>
</dbReference>
<evidence type="ECO:0000256" key="10">
    <source>
        <dbReference type="SAM" id="MobiDB-lite"/>
    </source>
</evidence>
<dbReference type="GO" id="GO:0004252">
    <property type="term" value="F:serine-type endopeptidase activity"/>
    <property type="evidence" value="ECO:0007669"/>
    <property type="project" value="UniProtKB-UniRule"/>
</dbReference>
<dbReference type="InterPro" id="IPR023828">
    <property type="entry name" value="Peptidase_S8_Ser-AS"/>
</dbReference>
<proteinExistence type="inferred from homology"/>
<evidence type="ECO:0000256" key="2">
    <source>
        <dbReference type="ARBA" id="ARBA00011073"/>
    </source>
</evidence>
<comment type="caution">
    <text evidence="15">The sequence shown here is derived from an EMBL/GenBank/DDBJ whole genome shotgun (WGS) entry which is preliminary data.</text>
</comment>
<dbReference type="InterPro" id="IPR034051">
    <property type="entry name" value="TPP_II_domain"/>
</dbReference>
<keyword evidence="5" id="KW-0031">Aminopeptidase</keyword>
<comment type="similarity">
    <text evidence="2 9">Belongs to the peptidase S8 family.</text>
</comment>
<dbReference type="PANTHER" id="PTHR43806">
    <property type="entry name" value="PEPTIDASE S8"/>
    <property type="match status" value="1"/>
</dbReference>
<dbReference type="PROSITE" id="PS00138">
    <property type="entry name" value="SUBTILASE_SER"/>
    <property type="match status" value="1"/>
</dbReference>
<comment type="catalytic activity">
    <reaction evidence="1">
        <text>Release of an N-terminal tripeptide from a polypeptide.</text>
        <dbReference type="EC" id="3.4.14.10"/>
    </reaction>
</comment>
<dbReference type="GO" id="GO:0008240">
    <property type="term" value="F:tripeptidyl-peptidase activity"/>
    <property type="evidence" value="ECO:0007669"/>
    <property type="project" value="UniProtKB-EC"/>
</dbReference>
<dbReference type="InterPro" id="IPR048384">
    <property type="entry name" value="TPPII_GBD"/>
</dbReference>
<dbReference type="OrthoDB" id="10256524at2759"/>
<dbReference type="Pfam" id="PF21223">
    <property type="entry name" value="TPPII_Ig-like-1"/>
    <property type="match status" value="1"/>
</dbReference>
<dbReference type="PROSITE" id="PS00137">
    <property type="entry name" value="SUBTILASE_HIS"/>
    <property type="match status" value="1"/>
</dbReference>
<dbReference type="InParanoid" id="A0A2P6NDB8"/>
<dbReference type="PROSITE" id="PS51892">
    <property type="entry name" value="SUBTILASE"/>
    <property type="match status" value="1"/>
</dbReference>
<evidence type="ECO:0000256" key="6">
    <source>
        <dbReference type="ARBA" id="ARBA00022670"/>
    </source>
</evidence>
<keyword evidence="6 9" id="KW-0645">Protease</keyword>
<evidence type="ECO:0000256" key="4">
    <source>
        <dbReference type="ARBA" id="ARBA00020244"/>
    </source>
</evidence>
<feature type="active site" description="Charge relay system" evidence="9">
    <location>
        <position position="267"/>
    </location>
</feature>
<name>A0A2P6NDB8_9EUKA</name>
<feature type="domain" description="Tripeptidyl peptidase II second Ig-like" evidence="12">
    <location>
        <begin position="781"/>
        <end position="964"/>
    </location>
</feature>
<dbReference type="Gene3D" id="6.10.250.3080">
    <property type="match status" value="1"/>
</dbReference>
<evidence type="ECO:0000256" key="8">
    <source>
        <dbReference type="ARBA" id="ARBA00022825"/>
    </source>
</evidence>
<reference evidence="15 16" key="1">
    <citation type="journal article" date="2018" name="Genome Biol. Evol.">
        <title>Multiple Roots of Fruiting Body Formation in Amoebozoa.</title>
        <authorList>
            <person name="Hillmann F."/>
            <person name="Forbes G."/>
            <person name="Novohradska S."/>
            <person name="Ferling I."/>
            <person name="Riege K."/>
            <person name="Groth M."/>
            <person name="Westermann M."/>
            <person name="Marz M."/>
            <person name="Spaller T."/>
            <person name="Winckler T."/>
            <person name="Schaap P."/>
            <person name="Glockner G."/>
        </authorList>
    </citation>
    <scope>NUCLEOTIDE SEQUENCE [LARGE SCALE GENOMIC DNA]</scope>
    <source>
        <strain evidence="15 16">Jena</strain>
    </source>
</reference>
<accession>A0A2P6NDB8</accession>
<feature type="domain" description="Tripeptidyl-peptidase II first Ig-like" evidence="13">
    <location>
        <begin position="524"/>
        <end position="637"/>
    </location>
</feature>
<dbReference type="Proteomes" id="UP000241769">
    <property type="component" value="Unassembled WGS sequence"/>
</dbReference>
<feature type="active site" description="Charge relay system" evidence="9">
    <location>
        <position position="47"/>
    </location>
</feature>
<evidence type="ECO:0000259" key="11">
    <source>
        <dbReference type="Pfam" id="PF00082"/>
    </source>
</evidence>
<evidence type="ECO:0000256" key="7">
    <source>
        <dbReference type="ARBA" id="ARBA00022801"/>
    </source>
</evidence>
<dbReference type="InterPro" id="IPR046939">
    <property type="entry name" value="TPPII_C_sf"/>
</dbReference>
<evidence type="ECO:0000256" key="1">
    <source>
        <dbReference type="ARBA" id="ARBA00001910"/>
    </source>
</evidence>
<feature type="active site" description="Charge relay system" evidence="9">
    <location>
        <position position="452"/>
    </location>
</feature>
<dbReference type="Pfam" id="PF00082">
    <property type="entry name" value="Peptidase_S8"/>
    <property type="match status" value="1"/>
</dbReference>
<evidence type="ECO:0000256" key="5">
    <source>
        <dbReference type="ARBA" id="ARBA00022438"/>
    </source>
</evidence>
<dbReference type="PANTHER" id="PTHR43806:SF14">
    <property type="entry name" value="TRIPEPTIDYL-PEPTIDASE 2"/>
    <property type="match status" value="1"/>
</dbReference>
<evidence type="ECO:0000256" key="3">
    <source>
        <dbReference type="ARBA" id="ARBA00012462"/>
    </source>
</evidence>
<dbReference type="InterPro" id="IPR022398">
    <property type="entry name" value="Peptidase_S8_His-AS"/>
</dbReference>
<keyword evidence="8 9" id="KW-0720">Serine protease</keyword>
<feature type="domain" description="Peptidase S8/S53" evidence="11">
    <location>
        <begin position="38"/>
        <end position="490"/>
    </location>
</feature>
<dbReference type="STRING" id="1890364.A0A2P6NDB8"/>
<dbReference type="InterPro" id="IPR050131">
    <property type="entry name" value="Peptidase_S8_subtilisin-like"/>
</dbReference>
<dbReference type="CDD" id="cd04857">
    <property type="entry name" value="Peptidases_S8_Tripeptidyl_Aminopeptidase_II"/>
    <property type="match status" value="1"/>
</dbReference>
<evidence type="ECO:0000313" key="16">
    <source>
        <dbReference type="Proteomes" id="UP000241769"/>
    </source>
</evidence>
<feature type="domain" description="Tripeptidyl-peptidase II galactose-binding" evidence="14">
    <location>
        <begin position="657"/>
        <end position="744"/>
    </location>
</feature>
<dbReference type="GO" id="GO:0004177">
    <property type="term" value="F:aminopeptidase activity"/>
    <property type="evidence" value="ECO:0007669"/>
    <property type="project" value="UniProtKB-KW"/>
</dbReference>
<gene>
    <name evidence="15" type="ORF">PROFUN_10526</name>
</gene>